<keyword evidence="1" id="KW-0732">Signal</keyword>
<sequence length="91" mass="9919">MRMRRALVSLALGGALALGGTAVTAQAADRTASPQLSAGEMNAVPASWHFYRAYWTKAACLTEGDALGGTYKCSYGKGNDGKYKWFLYRWY</sequence>
<dbReference type="HOGENOM" id="CLU_2425693_0_0_11"/>
<name>A0A060ZJM9_9ACTN</name>
<gene>
    <name evidence="2" type="ORF">SIRAN324</name>
</gene>
<protein>
    <recommendedName>
        <fullName evidence="3">Secreted protein</fullName>
    </recommendedName>
</protein>
<evidence type="ECO:0000256" key="1">
    <source>
        <dbReference type="SAM" id="SignalP"/>
    </source>
</evidence>
<feature type="chain" id="PRO_5001593220" description="Secreted protein" evidence="1">
    <location>
        <begin position="28"/>
        <end position="91"/>
    </location>
</feature>
<accession>A0A060ZJM9</accession>
<reference evidence="2" key="1">
    <citation type="submission" date="2014-05" db="EMBL/GenBank/DDBJ databases">
        <authorList>
            <person name="Horn Fabian"/>
        </authorList>
    </citation>
    <scope>NUCLEOTIDE SEQUENCE</scope>
</reference>
<dbReference type="EMBL" id="LK022848">
    <property type="protein sequence ID" value="CDR01375.1"/>
    <property type="molecule type" value="Genomic_DNA"/>
</dbReference>
<evidence type="ECO:0000313" key="2">
    <source>
        <dbReference type="EMBL" id="CDR01375.1"/>
    </source>
</evidence>
<evidence type="ECO:0008006" key="3">
    <source>
        <dbReference type="Google" id="ProtNLM"/>
    </source>
</evidence>
<feature type="signal peptide" evidence="1">
    <location>
        <begin position="1"/>
        <end position="27"/>
    </location>
</feature>
<organism evidence="2">
    <name type="scientific">Streptomyces iranensis</name>
    <dbReference type="NCBI Taxonomy" id="576784"/>
    <lineage>
        <taxon>Bacteria</taxon>
        <taxon>Bacillati</taxon>
        <taxon>Actinomycetota</taxon>
        <taxon>Actinomycetes</taxon>
        <taxon>Kitasatosporales</taxon>
        <taxon>Streptomycetaceae</taxon>
        <taxon>Streptomyces</taxon>
        <taxon>Streptomyces violaceusniger group</taxon>
    </lineage>
</organism>
<dbReference type="AlphaFoldDB" id="A0A060ZJM9"/>
<proteinExistence type="predicted"/>